<evidence type="ECO:0000313" key="2">
    <source>
        <dbReference type="Proteomes" id="UP000033651"/>
    </source>
</evidence>
<comment type="caution">
    <text evidence="1">The sequence shown here is derived from an EMBL/GenBank/DDBJ whole genome shotgun (WGS) entry which is preliminary data.</text>
</comment>
<keyword evidence="2" id="KW-1185">Reference proteome</keyword>
<dbReference type="RefSeq" id="WP_045828770.1">
    <property type="nucleotide sequence ID" value="NZ_JZRB01000014.1"/>
</dbReference>
<dbReference type="AlphaFoldDB" id="A0A0F3KZZ8"/>
<evidence type="ECO:0000313" key="1">
    <source>
        <dbReference type="EMBL" id="KJV35674.1"/>
    </source>
</evidence>
<dbReference type="OrthoDB" id="6933556at2"/>
<protein>
    <submittedName>
        <fullName evidence="1">Uncharacterized protein</fullName>
    </submittedName>
</protein>
<dbReference type="EMBL" id="JZRB01000014">
    <property type="protein sequence ID" value="KJV35674.1"/>
    <property type="molecule type" value="Genomic_DNA"/>
</dbReference>
<name>A0A0F3KZZ8_9GAMM</name>
<gene>
    <name evidence="1" type="ORF">VI08_06595</name>
</gene>
<dbReference type="Proteomes" id="UP000033651">
    <property type="component" value="Unassembled WGS sequence"/>
</dbReference>
<organism evidence="1 2">
    <name type="scientific">Luteibacter yeojuensis</name>
    <dbReference type="NCBI Taxonomy" id="345309"/>
    <lineage>
        <taxon>Bacteria</taxon>
        <taxon>Pseudomonadati</taxon>
        <taxon>Pseudomonadota</taxon>
        <taxon>Gammaproteobacteria</taxon>
        <taxon>Lysobacterales</taxon>
        <taxon>Rhodanobacteraceae</taxon>
        <taxon>Luteibacter</taxon>
    </lineage>
</organism>
<proteinExistence type="predicted"/>
<accession>A0A0F3KZZ8</accession>
<sequence>MFVAGDGYSRAVKELLASDQPLDVAIAFWGKGAEAKALSKGNAPRCIIWNVASVSQARCSPALREAKRAYAKASY</sequence>
<dbReference type="PATRIC" id="fig|345309.4.peg.519"/>
<reference evidence="1 2" key="1">
    <citation type="submission" date="2015-03" db="EMBL/GenBank/DDBJ databases">
        <title>Draft genome sequence of Luteibacter yeojuensis strain SU11.</title>
        <authorList>
            <person name="Sulaiman J."/>
            <person name="Priya K."/>
            <person name="Chan K.-G."/>
        </authorList>
    </citation>
    <scope>NUCLEOTIDE SEQUENCE [LARGE SCALE GENOMIC DNA]</scope>
    <source>
        <strain evidence="1 2">SU11</strain>
    </source>
</reference>